<dbReference type="HOGENOM" id="CLU_205389_0_0_11"/>
<evidence type="ECO:0000313" key="1">
    <source>
        <dbReference type="EMBL" id="AEW94940.1"/>
    </source>
</evidence>
<sequence length="66" mass="6961">MASSPGPQAMDQQDLVALAEIEWCGELMIAATAVGEGRLSAARIDEVLDVSRAPAKVPTQSRRPTP</sequence>
<dbReference type="EMBL" id="CP003219">
    <property type="protein sequence ID" value="AEW94940.1"/>
    <property type="molecule type" value="Genomic_DNA"/>
</dbReference>
<protein>
    <submittedName>
        <fullName evidence="1">Uncharacterized protein</fullName>
    </submittedName>
</protein>
<keyword evidence="2" id="KW-1185">Reference proteome</keyword>
<name>G8WWQ3_STREN</name>
<organism evidence="1 2">
    <name type="scientific">Streptantibioticus cattleyicolor (strain ATCC 35852 / DSM 46488 / JCM 4925 / NBRC 14057 / NRRL 8057)</name>
    <name type="common">Streptomyces cattleya</name>
    <dbReference type="NCBI Taxonomy" id="1003195"/>
    <lineage>
        <taxon>Bacteria</taxon>
        <taxon>Bacillati</taxon>
        <taxon>Actinomycetota</taxon>
        <taxon>Actinomycetes</taxon>
        <taxon>Kitasatosporales</taxon>
        <taxon>Streptomycetaceae</taxon>
        <taxon>Streptantibioticus</taxon>
    </lineage>
</organism>
<dbReference type="PATRIC" id="fig|1003195.29.peg.2576"/>
<dbReference type="RefSeq" id="WP_014627932.1">
    <property type="nucleotide sequence ID" value="NC_016111.1"/>
</dbReference>
<evidence type="ECO:0000313" key="2">
    <source>
        <dbReference type="Proteomes" id="UP000007842"/>
    </source>
</evidence>
<dbReference type="Proteomes" id="UP000007842">
    <property type="component" value="Chromosome"/>
</dbReference>
<dbReference type="AlphaFoldDB" id="G8WWQ3"/>
<dbReference type="OrthoDB" id="3482089at2"/>
<dbReference type="STRING" id="1003195.SCATT_25690"/>
<gene>
    <name evidence="1" type="ordered locus">SCATT_25690</name>
</gene>
<reference evidence="2" key="1">
    <citation type="submission" date="2011-12" db="EMBL/GenBank/DDBJ databases">
        <title>Complete genome sequence of Streptomyces cattleya strain DSM 46488.</title>
        <authorList>
            <person name="Ou H.-Y."/>
            <person name="Li P."/>
            <person name="Zhao C."/>
            <person name="O'Hagan D."/>
            <person name="Deng Z."/>
        </authorList>
    </citation>
    <scope>NUCLEOTIDE SEQUENCE [LARGE SCALE GENOMIC DNA]</scope>
    <source>
        <strain evidence="2">ATCC 35852 / DSM 46488 / JCM 4925 / NBRC 14057 / NRRL 8057</strain>
    </source>
</reference>
<dbReference type="KEGG" id="scy:SCATT_25690"/>
<accession>G8WWQ3</accession>
<proteinExistence type="predicted"/>